<keyword evidence="4" id="KW-1185">Reference proteome</keyword>
<feature type="compositionally biased region" description="Basic and acidic residues" evidence="1">
    <location>
        <begin position="609"/>
        <end position="619"/>
    </location>
</feature>
<feature type="region of interest" description="Disordered" evidence="1">
    <location>
        <begin position="1"/>
        <end position="71"/>
    </location>
</feature>
<feature type="region of interest" description="Disordered" evidence="1">
    <location>
        <begin position="225"/>
        <end position="245"/>
    </location>
</feature>
<feature type="region of interest" description="Disordered" evidence="1">
    <location>
        <begin position="116"/>
        <end position="156"/>
    </location>
</feature>
<dbReference type="CDD" id="cd00167">
    <property type="entry name" value="SANT"/>
    <property type="match status" value="1"/>
</dbReference>
<dbReference type="STRING" id="4781.A0A0P1AWY3"/>
<dbReference type="RefSeq" id="XP_024581591.1">
    <property type="nucleotide sequence ID" value="XM_024715943.1"/>
</dbReference>
<dbReference type="Pfam" id="PF15963">
    <property type="entry name" value="Myb_DNA-bind_7"/>
    <property type="match status" value="1"/>
</dbReference>
<accession>A0A0P1AWY3</accession>
<dbReference type="OMA" id="EDQHAKE"/>
<dbReference type="Gene3D" id="1.10.10.60">
    <property type="entry name" value="Homeodomain-like"/>
    <property type="match status" value="1"/>
</dbReference>
<keyword evidence="3" id="KW-0648">Protein biosynthesis</keyword>
<feature type="region of interest" description="Disordered" evidence="1">
    <location>
        <begin position="609"/>
        <end position="632"/>
    </location>
</feature>
<feature type="compositionally biased region" description="Basic residues" evidence="1">
    <location>
        <begin position="281"/>
        <end position="293"/>
    </location>
</feature>
<protein>
    <submittedName>
        <fullName evidence="3">Transcription initiation factor TFIIIB, Bdp1 subunit</fullName>
    </submittedName>
</protein>
<dbReference type="PANTHER" id="PTHR22929:SF0">
    <property type="entry name" value="TRANSCRIPTION FACTOR TFIIIB COMPONENT B'' HOMOLOG"/>
    <property type="match status" value="1"/>
</dbReference>
<feature type="compositionally biased region" description="Basic residues" evidence="1">
    <location>
        <begin position="378"/>
        <end position="387"/>
    </location>
</feature>
<keyword evidence="3" id="KW-0396">Initiation factor</keyword>
<feature type="domain" description="Myb-like" evidence="2">
    <location>
        <begin position="527"/>
        <end position="575"/>
    </location>
</feature>
<dbReference type="SUPFAM" id="SSF46689">
    <property type="entry name" value="Homeodomain-like"/>
    <property type="match status" value="1"/>
</dbReference>
<feature type="compositionally biased region" description="Polar residues" evidence="1">
    <location>
        <begin position="447"/>
        <end position="462"/>
    </location>
</feature>
<dbReference type="InterPro" id="IPR009057">
    <property type="entry name" value="Homeodomain-like_sf"/>
</dbReference>
<dbReference type="GO" id="GO:0003743">
    <property type="term" value="F:translation initiation factor activity"/>
    <property type="evidence" value="ECO:0007669"/>
    <property type="project" value="UniProtKB-KW"/>
</dbReference>
<dbReference type="PANTHER" id="PTHR22929">
    <property type="entry name" value="RNA POLYMERASE III TRANSCRIPTION INITIATION FACTOR B"/>
    <property type="match status" value="1"/>
</dbReference>
<sequence length="657" mass="72274">MASRVPLLVTGKSRKPSRGTVTPRAKPLNAPRVNRSDVTEVRKPAETTTKFLASQDEKLSPRSGKALSFKDPTPTASVINASTISNSNSLAEAKTTAELTTSISKTNTAKATRIVNVAPSSNQDESKDTTAVNSTQLTTSPNRLKTSSSHLPPPVRSPIVLPVQHSERLVKIDSAGPLYRASPVVRPRAGSIGSISGIRPRGTSIGSSPISDTIKQRRLRTLDIKPHQSSRRMLRQSHQSLNPASPLLLGGKLALNLSSVPDIQLNHQSSSTKQSPSTKVTTKKRSVSSKRHRPDVSTAGLPIDTSPRRSSRKRITRSNCGKTENIKSSNSESEDACNEDPKHLELPKEETNMYVPARERATLWAKSLLQGKDELKQRPTKSRKRRSNSNASPIPTLLTAIGGGVLSRSKMVELLQKEPSQMTMGELALTVPKGGRVKLHEREENESNTSSGTHPSNAQNRMRTLSVSSEAAAFAGSIVTPQVQIIDGQMVVVENRIALGDNLNVNDPRLSFRQTDLHNRSSHPQGPGKRWSKEETKHFYYCLSQVGPNFSMMATLFPTRKRRELKNKFKYEEKRHGRLIEIALRASTAPLDKELADVISQMVDKEAQEKAKTKQKRDDDDTMSNVSSVTPQVEFVETMDDDDLFRLNRCGSFDFSG</sequence>
<organism evidence="3 4">
    <name type="scientific">Plasmopara halstedii</name>
    <name type="common">Downy mildew of sunflower</name>
    <dbReference type="NCBI Taxonomy" id="4781"/>
    <lineage>
        <taxon>Eukaryota</taxon>
        <taxon>Sar</taxon>
        <taxon>Stramenopiles</taxon>
        <taxon>Oomycota</taxon>
        <taxon>Peronosporomycetes</taxon>
        <taxon>Peronosporales</taxon>
        <taxon>Peronosporaceae</taxon>
        <taxon>Plasmopara</taxon>
    </lineage>
</organism>
<reference evidence="4" key="1">
    <citation type="submission" date="2014-09" db="EMBL/GenBank/DDBJ databases">
        <authorList>
            <person name="Sharma Rahul"/>
            <person name="Thines Marco"/>
        </authorList>
    </citation>
    <scope>NUCLEOTIDE SEQUENCE [LARGE SCALE GENOMIC DNA]</scope>
</reference>
<evidence type="ECO:0000313" key="4">
    <source>
        <dbReference type="Proteomes" id="UP000054928"/>
    </source>
</evidence>
<feature type="compositionally biased region" description="Basic and acidic residues" evidence="1">
    <location>
        <begin position="34"/>
        <end position="45"/>
    </location>
</feature>
<proteinExistence type="predicted"/>
<name>A0A0P1AWY3_PLAHL</name>
<dbReference type="AlphaFoldDB" id="A0A0P1AWY3"/>
<feature type="compositionally biased region" description="Low complexity" evidence="1">
    <location>
        <begin position="269"/>
        <end position="280"/>
    </location>
</feature>
<feature type="compositionally biased region" description="Basic and acidic residues" evidence="1">
    <location>
        <begin position="339"/>
        <end position="350"/>
    </location>
</feature>
<evidence type="ECO:0000259" key="2">
    <source>
        <dbReference type="SMART" id="SM00717"/>
    </source>
</evidence>
<dbReference type="InterPro" id="IPR039467">
    <property type="entry name" value="TFIIIB_B''_Myb"/>
</dbReference>
<evidence type="ECO:0000313" key="3">
    <source>
        <dbReference type="EMBL" id="CEG45222.1"/>
    </source>
</evidence>
<feature type="region of interest" description="Disordered" evidence="1">
    <location>
        <begin position="369"/>
        <end position="396"/>
    </location>
</feature>
<dbReference type="OrthoDB" id="272624at2759"/>
<feature type="compositionally biased region" description="Polar residues" evidence="1">
    <location>
        <begin position="118"/>
        <end position="150"/>
    </location>
</feature>
<dbReference type="SMART" id="SM00717">
    <property type="entry name" value="SANT"/>
    <property type="match status" value="1"/>
</dbReference>
<feature type="region of interest" description="Disordered" evidence="1">
    <location>
        <begin position="266"/>
        <end position="350"/>
    </location>
</feature>
<feature type="region of interest" description="Disordered" evidence="1">
    <location>
        <begin position="441"/>
        <end position="462"/>
    </location>
</feature>
<feature type="compositionally biased region" description="Polar residues" evidence="1">
    <location>
        <begin position="317"/>
        <end position="331"/>
    </location>
</feature>
<evidence type="ECO:0000256" key="1">
    <source>
        <dbReference type="SAM" id="MobiDB-lite"/>
    </source>
</evidence>
<dbReference type="Proteomes" id="UP000054928">
    <property type="component" value="Unassembled WGS sequence"/>
</dbReference>
<dbReference type="GO" id="GO:0070898">
    <property type="term" value="P:RNA polymerase III preinitiation complex assembly"/>
    <property type="evidence" value="ECO:0007669"/>
    <property type="project" value="TreeGrafter"/>
</dbReference>
<dbReference type="EMBL" id="CCYD01001551">
    <property type="protein sequence ID" value="CEG45222.1"/>
    <property type="molecule type" value="Genomic_DNA"/>
</dbReference>
<dbReference type="GO" id="GO:0001156">
    <property type="term" value="F:TFIIIC-class transcription factor complex binding"/>
    <property type="evidence" value="ECO:0007669"/>
    <property type="project" value="TreeGrafter"/>
</dbReference>
<dbReference type="GO" id="GO:0000126">
    <property type="term" value="C:transcription factor TFIIIB complex"/>
    <property type="evidence" value="ECO:0007669"/>
    <property type="project" value="TreeGrafter"/>
</dbReference>
<dbReference type="InterPro" id="IPR001005">
    <property type="entry name" value="SANT/Myb"/>
</dbReference>
<dbReference type="GeneID" id="36396589"/>